<dbReference type="Proteomes" id="UP000534286">
    <property type="component" value="Unassembled WGS sequence"/>
</dbReference>
<proteinExistence type="predicted"/>
<gene>
    <name evidence="1" type="ORF">FHR32_008809</name>
</gene>
<evidence type="ECO:0000313" key="1">
    <source>
        <dbReference type="EMBL" id="MBB4944403.1"/>
    </source>
</evidence>
<evidence type="ECO:0000313" key="2">
    <source>
        <dbReference type="Proteomes" id="UP000534286"/>
    </source>
</evidence>
<dbReference type="AlphaFoldDB" id="A0A7W7S5S4"/>
<feature type="non-terminal residue" evidence="1">
    <location>
        <position position="95"/>
    </location>
</feature>
<name>A0A7W7S5S4_9ACTN</name>
<comment type="caution">
    <text evidence="1">The sequence shown here is derived from an EMBL/GenBank/DDBJ whole genome shotgun (WGS) entry which is preliminary data.</text>
</comment>
<dbReference type="EMBL" id="JACHJU010000011">
    <property type="protein sequence ID" value="MBB4944403.1"/>
    <property type="molecule type" value="Genomic_DNA"/>
</dbReference>
<reference evidence="1 2" key="1">
    <citation type="submission" date="2020-08" db="EMBL/GenBank/DDBJ databases">
        <title>Sequencing the genomes of 1000 actinobacteria strains.</title>
        <authorList>
            <person name="Klenk H.-P."/>
        </authorList>
    </citation>
    <scope>NUCLEOTIDE SEQUENCE [LARGE SCALE GENOMIC DNA]</scope>
    <source>
        <strain evidence="1 2">DSM 43023</strain>
    </source>
</reference>
<organism evidence="1 2">
    <name type="scientific">Streptosporangium album</name>
    <dbReference type="NCBI Taxonomy" id="47479"/>
    <lineage>
        <taxon>Bacteria</taxon>
        <taxon>Bacillati</taxon>
        <taxon>Actinomycetota</taxon>
        <taxon>Actinomycetes</taxon>
        <taxon>Streptosporangiales</taxon>
        <taxon>Streptosporangiaceae</taxon>
        <taxon>Streptosporangium</taxon>
    </lineage>
</organism>
<keyword evidence="2" id="KW-1185">Reference proteome</keyword>
<sequence>MSRLRKNLIAGAVVTAIIGVNMPAVAGFAAREWHSYQINRDDYKARYGHWSFLDVPDEFKVNAIHAALLRTGKVLIVAGSGNNAANFDKGTFKTV</sequence>
<accession>A0A7W7S5S4</accession>
<protein>
    <submittedName>
        <fullName evidence="1">Uncharacterized protein</fullName>
    </submittedName>
</protein>